<dbReference type="InterPro" id="IPR006638">
    <property type="entry name" value="Elp3/MiaA/NifB-like_rSAM"/>
</dbReference>
<evidence type="ECO:0000256" key="8">
    <source>
        <dbReference type="HAMAP-Rule" id="MF_03123"/>
    </source>
</evidence>
<keyword evidence="1 8" id="KW-0004">4Fe-4S</keyword>
<evidence type="ECO:0000259" key="9">
    <source>
        <dbReference type="PROSITE" id="PS51918"/>
    </source>
</evidence>
<dbReference type="SFLD" id="SFLDS00029">
    <property type="entry name" value="Radical_SAM"/>
    <property type="match status" value="1"/>
</dbReference>
<comment type="pathway">
    <text evidence="8">Protein modification; protein lipoylation via endogenous pathway; protein N(6)-(lipoyl)lysine from octanoyl-[acyl-carrier-protein]: step 2/2.</text>
</comment>
<dbReference type="GO" id="GO:0046872">
    <property type="term" value="F:metal ion binding"/>
    <property type="evidence" value="ECO:0007669"/>
    <property type="project" value="UniProtKB-KW"/>
</dbReference>
<feature type="domain" description="Radical SAM core" evidence="9">
    <location>
        <begin position="131"/>
        <end position="350"/>
    </location>
</feature>
<evidence type="ECO:0000256" key="4">
    <source>
        <dbReference type="ARBA" id="ARBA00022723"/>
    </source>
</evidence>
<dbReference type="AlphaFoldDB" id="A0A6P6AG74"/>
<feature type="binding site" evidence="8">
    <location>
        <position position="148"/>
    </location>
    <ligand>
        <name>[4Fe-4S] cluster</name>
        <dbReference type="ChEBI" id="CHEBI:49883"/>
        <label>2</label>
        <note>4Fe-4S-S-AdoMet</note>
    </ligand>
</feature>
<dbReference type="NCBIfam" id="NF009544">
    <property type="entry name" value="PRK12928.1"/>
    <property type="match status" value="1"/>
</dbReference>
<comment type="subcellular location">
    <subcellularLocation>
        <location evidence="8">Mitochondrion</location>
    </subcellularLocation>
</comment>
<evidence type="ECO:0000256" key="3">
    <source>
        <dbReference type="ARBA" id="ARBA00022691"/>
    </source>
</evidence>
<evidence type="ECO:0000256" key="2">
    <source>
        <dbReference type="ARBA" id="ARBA00022679"/>
    </source>
</evidence>
<dbReference type="UniPathway" id="UPA00538">
    <property type="reaction ID" value="UER00593"/>
</dbReference>
<dbReference type="RefSeq" id="XP_022763869.1">
    <property type="nucleotide sequence ID" value="XM_022908134.1"/>
</dbReference>
<comment type="catalytic activity">
    <reaction evidence="7 8">
        <text>[[Fe-S] cluster scaffold protein carrying a second [4Fe-4S](2+) cluster] + N(6)-octanoyl-L-lysyl-[protein] + 2 oxidized [2Fe-2S]-[ferredoxin] + 2 S-adenosyl-L-methionine + 4 H(+) = [[Fe-S] cluster scaffold protein] + N(6)-[(R)-dihydrolipoyl]-L-lysyl-[protein] + 4 Fe(3+) + 2 hydrogen sulfide + 2 5'-deoxyadenosine + 2 L-methionine + 2 reduced [2Fe-2S]-[ferredoxin]</text>
        <dbReference type="Rhea" id="RHEA:16585"/>
        <dbReference type="Rhea" id="RHEA-COMP:9928"/>
        <dbReference type="Rhea" id="RHEA-COMP:10000"/>
        <dbReference type="Rhea" id="RHEA-COMP:10001"/>
        <dbReference type="Rhea" id="RHEA-COMP:10475"/>
        <dbReference type="Rhea" id="RHEA-COMP:14568"/>
        <dbReference type="Rhea" id="RHEA-COMP:14569"/>
        <dbReference type="ChEBI" id="CHEBI:15378"/>
        <dbReference type="ChEBI" id="CHEBI:17319"/>
        <dbReference type="ChEBI" id="CHEBI:29034"/>
        <dbReference type="ChEBI" id="CHEBI:29919"/>
        <dbReference type="ChEBI" id="CHEBI:33722"/>
        <dbReference type="ChEBI" id="CHEBI:33737"/>
        <dbReference type="ChEBI" id="CHEBI:33738"/>
        <dbReference type="ChEBI" id="CHEBI:57844"/>
        <dbReference type="ChEBI" id="CHEBI:59789"/>
        <dbReference type="ChEBI" id="CHEBI:78809"/>
        <dbReference type="ChEBI" id="CHEBI:83100"/>
        <dbReference type="EC" id="2.8.1.8"/>
    </reaction>
</comment>
<accession>A0A6P6AG74</accession>
<dbReference type="InterPro" id="IPR058240">
    <property type="entry name" value="rSAM_sf"/>
</dbReference>
<evidence type="ECO:0000256" key="1">
    <source>
        <dbReference type="ARBA" id="ARBA00022485"/>
    </source>
</evidence>
<comment type="similarity">
    <text evidence="8">Belongs to the radical SAM superfamily. Lipoyl synthase family.</text>
</comment>
<sequence length="350" mass="38177">MSVSMSKPSISASIPIPKLPKPSWSYSQVKIRCESLDSASKIDLQRPQSTSLSAAGKLMESDAKNGPYPGGIPKMGPFTGRDPNVKKPEWLRQKAPQGQRFEEVKQSLSRLNLNTVCEEAQCPNIGECWNGGGDGIATATIMLLGDTCTRGCRFCAVKTSRKPALPDPTEPENTAQAIASWGVDYIVLTSVDRDDLPDGGSGHFAQTVLAMKKLKPEIMVECLTSDFQGDLKAVDTLVHSGLDVFAHNIETVKRLQRIVRDPRAGYERSLSVLRHAKLSREGMITKSSIMLGLGESDDELKEALADLRAIDVDILTLGQYLQVRSSYRGGELFVKTMVKERANQTAASSH</sequence>
<dbReference type="EC" id="2.8.1.8" evidence="8"/>
<evidence type="ECO:0000256" key="6">
    <source>
        <dbReference type="ARBA" id="ARBA00023014"/>
    </source>
</evidence>
<name>A0A6P6AG74_DURZI</name>
<feature type="binding site" evidence="8">
    <location>
        <position position="152"/>
    </location>
    <ligand>
        <name>[4Fe-4S] cluster</name>
        <dbReference type="ChEBI" id="CHEBI:49883"/>
        <label>2</label>
        <note>4Fe-4S-S-AdoMet</note>
    </ligand>
</feature>
<keyword evidence="3 8" id="KW-0949">S-adenosyl-L-methionine</keyword>
<dbReference type="InterPro" id="IPR003698">
    <property type="entry name" value="Lipoyl_synth"/>
</dbReference>
<keyword evidence="8" id="KW-0496">Mitochondrion</keyword>
<dbReference type="InterPro" id="IPR031691">
    <property type="entry name" value="LIAS_N"/>
</dbReference>
<feature type="binding site" evidence="8">
    <location>
        <position position="122"/>
    </location>
    <ligand>
        <name>[4Fe-4S] cluster</name>
        <dbReference type="ChEBI" id="CHEBI:49883"/>
        <label>1</label>
    </ligand>
</feature>
<keyword evidence="2 8" id="KW-0808">Transferase</keyword>
<dbReference type="GO" id="GO:0005739">
    <property type="term" value="C:mitochondrion"/>
    <property type="evidence" value="ECO:0007669"/>
    <property type="project" value="UniProtKB-SubCell"/>
</dbReference>
<dbReference type="PANTHER" id="PTHR10949:SF38">
    <property type="entry name" value="LIPOYL SYNTHASE, CHLOROPLASTIC"/>
    <property type="match status" value="1"/>
</dbReference>
<evidence type="ECO:0000313" key="10">
    <source>
        <dbReference type="Proteomes" id="UP000515121"/>
    </source>
</evidence>
<gene>
    <name evidence="11" type="primary">LOC111309185</name>
</gene>
<protein>
    <recommendedName>
        <fullName evidence="8">Lipoyl synthase, mitochondrial</fullName>
        <ecNumber evidence="8">2.8.1.8</ecNumber>
    </recommendedName>
    <alternativeName>
        <fullName evidence="8">Lipoate synthase</fullName>
        <shortName evidence="8">LS</shortName>
        <shortName evidence="8">Lip-syn</shortName>
    </alternativeName>
    <alternativeName>
        <fullName evidence="8">Lipoic acid synthase</fullName>
    </alternativeName>
</protein>
<dbReference type="NCBIfam" id="TIGR00510">
    <property type="entry name" value="lipA"/>
    <property type="match status" value="1"/>
</dbReference>
<keyword evidence="6 8" id="KW-0411">Iron-sulfur</keyword>
<dbReference type="SUPFAM" id="SSF102114">
    <property type="entry name" value="Radical SAM enzymes"/>
    <property type="match status" value="1"/>
</dbReference>
<feature type="binding site" evidence="8">
    <location>
        <position position="117"/>
    </location>
    <ligand>
        <name>[4Fe-4S] cluster</name>
        <dbReference type="ChEBI" id="CHEBI:49883"/>
        <label>1</label>
    </ligand>
</feature>
<dbReference type="Pfam" id="PF04055">
    <property type="entry name" value="Radical_SAM"/>
    <property type="match status" value="1"/>
</dbReference>
<dbReference type="GO" id="GO:0016992">
    <property type="term" value="F:lipoate synthase activity"/>
    <property type="evidence" value="ECO:0007669"/>
    <property type="project" value="UniProtKB-UniRule"/>
</dbReference>
<organism evidence="10 11">
    <name type="scientific">Durio zibethinus</name>
    <name type="common">Durian</name>
    <dbReference type="NCBI Taxonomy" id="66656"/>
    <lineage>
        <taxon>Eukaryota</taxon>
        <taxon>Viridiplantae</taxon>
        <taxon>Streptophyta</taxon>
        <taxon>Embryophyta</taxon>
        <taxon>Tracheophyta</taxon>
        <taxon>Spermatophyta</taxon>
        <taxon>Magnoliopsida</taxon>
        <taxon>eudicotyledons</taxon>
        <taxon>Gunneridae</taxon>
        <taxon>Pentapetalae</taxon>
        <taxon>rosids</taxon>
        <taxon>malvids</taxon>
        <taxon>Malvales</taxon>
        <taxon>Malvaceae</taxon>
        <taxon>Helicteroideae</taxon>
        <taxon>Durio</taxon>
    </lineage>
</organism>
<dbReference type="InterPro" id="IPR013785">
    <property type="entry name" value="Aldolase_TIM"/>
</dbReference>
<evidence type="ECO:0000256" key="5">
    <source>
        <dbReference type="ARBA" id="ARBA00023004"/>
    </source>
</evidence>
<keyword evidence="10" id="KW-1185">Reference proteome</keyword>
<feature type="binding site" evidence="8">
    <location>
        <position position="128"/>
    </location>
    <ligand>
        <name>[4Fe-4S] cluster</name>
        <dbReference type="ChEBI" id="CHEBI:49883"/>
        <label>1</label>
    </ligand>
</feature>
<feature type="binding site" evidence="8">
    <location>
        <position position="155"/>
    </location>
    <ligand>
        <name>[4Fe-4S] cluster</name>
        <dbReference type="ChEBI" id="CHEBI:49883"/>
        <label>2</label>
        <note>4Fe-4S-S-AdoMet</note>
    </ligand>
</feature>
<dbReference type="Pfam" id="PF16881">
    <property type="entry name" value="LIAS_N"/>
    <property type="match status" value="1"/>
</dbReference>
<proteinExistence type="inferred from homology"/>
<reference evidence="11" key="1">
    <citation type="submission" date="2025-08" db="UniProtKB">
        <authorList>
            <consortium name="RefSeq"/>
        </authorList>
    </citation>
    <scope>IDENTIFICATION</scope>
    <source>
        <tissue evidence="11">Fruit stalk</tissue>
    </source>
</reference>
<dbReference type="PROSITE" id="PS51918">
    <property type="entry name" value="RADICAL_SAM"/>
    <property type="match status" value="1"/>
</dbReference>
<comment type="function">
    <text evidence="8">Catalyzes the radical-mediated insertion of two sulfur atoms into the C-6 and C-8 positions of the octanoyl moiety bound to the lipoyl domains of lipoate-dependent enzymes, thereby converting the octanoylated domains into lipoylated derivatives.</text>
</comment>
<dbReference type="InterPro" id="IPR007197">
    <property type="entry name" value="rSAM"/>
</dbReference>
<dbReference type="HAMAP" id="MF_00206">
    <property type="entry name" value="Lipoyl_synth"/>
    <property type="match status" value="1"/>
</dbReference>
<dbReference type="SMART" id="SM00729">
    <property type="entry name" value="Elp3"/>
    <property type="match status" value="1"/>
</dbReference>
<evidence type="ECO:0000256" key="7">
    <source>
        <dbReference type="ARBA" id="ARBA00047326"/>
    </source>
</evidence>
<dbReference type="Gene3D" id="3.20.20.70">
    <property type="entry name" value="Aldolase class I"/>
    <property type="match status" value="1"/>
</dbReference>
<dbReference type="CDD" id="cd01335">
    <property type="entry name" value="Radical_SAM"/>
    <property type="match status" value="1"/>
</dbReference>
<dbReference type="NCBIfam" id="NF004019">
    <property type="entry name" value="PRK05481.1"/>
    <property type="match status" value="1"/>
</dbReference>
<keyword evidence="4 8" id="KW-0479">Metal-binding</keyword>
<dbReference type="GO" id="GO:0009249">
    <property type="term" value="P:protein lipoylation"/>
    <property type="evidence" value="ECO:0007669"/>
    <property type="project" value="UniProtKB-UniRule"/>
</dbReference>
<comment type="cofactor">
    <cofactor evidence="8">
        <name>[4Fe-4S] cluster</name>
        <dbReference type="ChEBI" id="CHEBI:49883"/>
    </cofactor>
    <text evidence="8">Binds 2 [4Fe-4S] clusters per subunit. One cluster is coordinated with 3 cysteines and an exchangeable S-adenosyl-L-methionine.</text>
</comment>
<dbReference type="GeneID" id="111309185"/>
<evidence type="ECO:0000313" key="11">
    <source>
        <dbReference type="RefSeq" id="XP_022763869.1"/>
    </source>
</evidence>
<dbReference type="Proteomes" id="UP000515121">
    <property type="component" value="Unplaced"/>
</dbReference>
<comment type="caution">
    <text evidence="8">Lacks conserved residue(s) required for the propagation of feature annotation.</text>
</comment>
<dbReference type="GO" id="GO:0051539">
    <property type="term" value="F:4 iron, 4 sulfur cluster binding"/>
    <property type="evidence" value="ECO:0007669"/>
    <property type="project" value="UniProtKB-UniRule"/>
</dbReference>
<dbReference type="PANTHER" id="PTHR10949">
    <property type="entry name" value="LIPOYL SYNTHASE"/>
    <property type="match status" value="1"/>
</dbReference>
<keyword evidence="5 8" id="KW-0408">Iron</keyword>